<dbReference type="InParanoid" id="A0A0D0AHD6"/>
<reference evidence="2" key="2">
    <citation type="submission" date="2015-01" db="EMBL/GenBank/DDBJ databases">
        <title>Evolutionary Origins and Diversification of the Mycorrhizal Mutualists.</title>
        <authorList>
            <consortium name="DOE Joint Genome Institute"/>
            <consortium name="Mycorrhizal Genomics Consortium"/>
            <person name="Kohler A."/>
            <person name="Kuo A."/>
            <person name="Nagy L.G."/>
            <person name="Floudas D."/>
            <person name="Copeland A."/>
            <person name="Barry K.W."/>
            <person name="Cichocki N."/>
            <person name="Veneault-Fourrey C."/>
            <person name="LaButti K."/>
            <person name="Lindquist E.A."/>
            <person name="Lipzen A."/>
            <person name="Lundell T."/>
            <person name="Morin E."/>
            <person name="Murat C."/>
            <person name="Riley R."/>
            <person name="Ohm R."/>
            <person name="Sun H."/>
            <person name="Tunlid A."/>
            <person name="Henrissat B."/>
            <person name="Grigoriev I.V."/>
            <person name="Hibbett D.S."/>
            <person name="Martin F."/>
        </authorList>
    </citation>
    <scope>NUCLEOTIDE SEQUENCE [LARGE SCALE GENOMIC DNA]</scope>
    <source>
        <strain evidence="2">UH-Slu-Lm8-n1</strain>
    </source>
</reference>
<organism evidence="1 2">
    <name type="scientific">Suillus luteus UH-Slu-Lm8-n1</name>
    <dbReference type="NCBI Taxonomy" id="930992"/>
    <lineage>
        <taxon>Eukaryota</taxon>
        <taxon>Fungi</taxon>
        <taxon>Dikarya</taxon>
        <taxon>Basidiomycota</taxon>
        <taxon>Agaricomycotina</taxon>
        <taxon>Agaricomycetes</taxon>
        <taxon>Agaricomycetidae</taxon>
        <taxon>Boletales</taxon>
        <taxon>Suillineae</taxon>
        <taxon>Suillaceae</taxon>
        <taxon>Suillus</taxon>
    </lineage>
</organism>
<keyword evidence="2" id="KW-1185">Reference proteome</keyword>
<sequence>MPYHCLSCPPVLRHYSCGNTEPHKCAIRALLTRHYSVLLSFPEFMDPILALHQKFRIQGLSPYDLL</sequence>
<name>A0A0D0AHD6_9AGAM</name>
<dbReference type="AlphaFoldDB" id="A0A0D0AHD6"/>
<gene>
    <name evidence="1" type="ORF">CY34DRAFT_454607</name>
</gene>
<protein>
    <submittedName>
        <fullName evidence="1">Uncharacterized protein</fullName>
    </submittedName>
</protein>
<dbReference type="HOGENOM" id="CLU_2832887_0_0_1"/>
<dbReference type="EMBL" id="KN835446">
    <property type="protein sequence ID" value="KIK37514.1"/>
    <property type="molecule type" value="Genomic_DNA"/>
</dbReference>
<dbReference type="Proteomes" id="UP000054485">
    <property type="component" value="Unassembled WGS sequence"/>
</dbReference>
<accession>A0A0D0AHD6</accession>
<evidence type="ECO:0000313" key="2">
    <source>
        <dbReference type="Proteomes" id="UP000054485"/>
    </source>
</evidence>
<evidence type="ECO:0000313" key="1">
    <source>
        <dbReference type="EMBL" id="KIK37514.1"/>
    </source>
</evidence>
<reference evidence="1 2" key="1">
    <citation type="submission" date="2014-04" db="EMBL/GenBank/DDBJ databases">
        <authorList>
            <consortium name="DOE Joint Genome Institute"/>
            <person name="Kuo A."/>
            <person name="Ruytinx J."/>
            <person name="Rineau F."/>
            <person name="Colpaert J."/>
            <person name="Kohler A."/>
            <person name="Nagy L.G."/>
            <person name="Floudas D."/>
            <person name="Copeland A."/>
            <person name="Barry K.W."/>
            <person name="Cichocki N."/>
            <person name="Veneault-Fourrey C."/>
            <person name="LaButti K."/>
            <person name="Lindquist E.A."/>
            <person name="Lipzen A."/>
            <person name="Lundell T."/>
            <person name="Morin E."/>
            <person name="Murat C."/>
            <person name="Sun H."/>
            <person name="Tunlid A."/>
            <person name="Henrissat B."/>
            <person name="Grigoriev I.V."/>
            <person name="Hibbett D.S."/>
            <person name="Martin F."/>
            <person name="Nordberg H.P."/>
            <person name="Cantor M.N."/>
            <person name="Hua S.X."/>
        </authorList>
    </citation>
    <scope>NUCLEOTIDE SEQUENCE [LARGE SCALE GENOMIC DNA]</scope>
    <source>
        <strain evidence="1 2">UH-Slu-Lm8-n1</strain>
    </source>
</reference>
<proteinExistence type="predicted"/>